<feature type="transmembrane region" description="Helical" evidence="9">
    <location>
        <begin position="12"/>
        <end position="31"/>
    </location>
</feature>
<dbReference type="InterPro" id="IPR001463">
    <property type="entry name" value="Na/Ala_symport"/>
</dbReference>
<feature type="transmembrane region" description="Helical" evidence="9">
    <location>
        <begin position="76"/>
        <end position="100"/>
    </location>
</feature>
<dbReference type="Pfam" id="PF01235">
    <property type="entry name" value="Na_Ala_symp"/>
    <property type="match status" value="1"/>
</dbReference>
<sequence length="520" mass="54664">MSDIISLLNDLVWSPVLVYLCLGVGVFFTIRTKAIQIRRIGDIFVYMFTGKGSASGVSSFQSLAVSLSGRVGTGNIAGVATAIALGGPGAVFWMWVVALLGASTSFVESTLGQIYKERDRETGEYRGGPAYYLAKAYAHTKAKGLFELYGAVFACVAIFAMSSLLPGVQANGISSAMANAWGLEPWIPAVGIVIVLGFIIIGGIKRIANFASIVVPFMAVIYIIGALVVVIINAGAIPEVISLIFSSAFGVNAAFGAVIGEAVAWGVKRGIYSNEAGQGTGPHAAAASEVSHPAKQGLVQAGAVYIDTLLVCSATAFMILSTGMYRVYEGEDGGPLVGEGGRLPEGVEAGPGYVQNAFDTIVPGLGASFIAISLAFFAFTTIVAYYYMAETNLSYLLRNSRNALLRSVLMRLLQLAILVAVVIGAVGGAGDAWTLGDIGVGLMAWLNIIGILIIQGPAFKILKDFEAQRKAGKDPVYIPEKCPIPGAEHWESGLHIEAHEEATGQKIDRRTGDLLDLPRP</sequence>
<feature type="transmembrane region" description="Helical" evidence="9">
    <location>
        <begin position="145"/>
        <end position="165"/>
    </location>
</feature>
<evidence type="ECO:0000256" key="1">
    <source>
        <dbReference type="ARBA" id="ARBA00004651"/>
    </source>
</evidence>
<feature type="transmembrane region" description="Helical" evidence="9">
    <location>
        <begin position="43"/>
        <end position="64"/>
    </location>
</feature>
<evidence type="ECO:0000256" key="4">
    <source>
        <dbReference type="ARBA" id="ARBA00022475"/>
    </source>
</evidence>
<accession>A0A2N6PI18</accession>
<evidence type="ECO:0000313" key="11">
    <source>
        <dbReference type="EMBL" id="PMB98333.1"/>
    </source>
</evidence>
<evidence type="ECO:0000256" key="7">
    <source>
        <dbReference type="ARBA" id="ARBA00022989"/>
    </source>
</evidence>
<keyword evidence="3 9" id="KW-0813">Transport</keyword>
<reference evidence="11 12" key="1">
    <citation type="submission" date="2017-09" db="EMBL/GenBank/DDBJ databases">
        <title>Bacterial strain isolated from the female urinary microbiota.</title>
        <authorList>
            <person name="Thomas-White K."/>
            <person name="Kumar N."/>
            <person name="Forster S."/>
            <person name="Putonti C."/>
            <person name="Lawley T."/>
            <person name="Wolfe A.J."/>
        </authorList>
    </citation>
    <scope>NUCLEOTIDE SEQUENCE [LARGE SCALE GENOMIC DNA]</scope>
    <source>
        <strain evidence="11 12">UMB0680</strain>
    </source>
</reference>
<dbReference type="OrthoDB" id="9806926at2"/>
<dbReference type="PRINTS" id="PR00175">
    <property type="entry name" value="NAALASMPORT"/>
</dbReference>
<evidence type="ECO:0000256" key="3">
    <source>
        <dbReference type="ARBA" id="ARBA00022448"/>
    </source>
</evidence>
<keyword evidence="8 9" id="KW-0472">Membrane</keyword>
<evidence type="ECO:0000256" key="10">
    <source>
        <dbReference type="SAM" id="MobiDB-lite"/>
    </source>
</evidence>
<organism evidence="11 12">
    <name type="scientific">Brevibacterium luteolum</name>
    <dbReference type="NCBI Taxonomy" id="199591"/>
    <lineage>
        <taxon>Bacteria</taxon>
        <taxon>Bacillati</taxon>
        <taxon>Actinomycetota</taxon>
        <taxon>Actinomycetes</taxon>
        <taxon>Micrococcales</taxon>
        <taxon>Brevibacteriaceae</taxon>
        <taxon>Brevibacterium</taxon>
    </lineage>
</organism>
<dbReference type="GO" id="GO:0005886">
    <property type="term" value="C:plasma membrane"/>
    <property type="evidence" value="ECO:0007669"/>
    <property type="project" value="UniProtKB-SubCell"/>
</dbReference>
<feature type="transmembrane region" description="Helical" evidence="9">
    <location>
        <begin position="240"/>
        <end position="264"/>
    </location>
</feature>
<dbReference type="EMBL" id="PNFZ01000003">
    <property type="protein sequence ID" value="PMB98333.1"/>
    <property type="molecule type" value="Genomic_DNA"/>
</dbReference>
<keyword evidence="4 9" id="KW-1003">Cell membrane</keyword>
<keyword evidence="6 9" id="KW-0769">Symport</keyword>
<evidence type="ECO:0000256" key="9">
    <source>
        <dbReference type="RuleBase" id="RU363064"/>
    </source>
</evidence>
<keyword evidence="12" id="KW-1185">Reference proteome</keyword>
<feature type="transmembrane region" description="Helical" evidence="9">
    <location>
        <begin position="211"/>
        <end position="234"/>
    </location>
</feature>
<dbReference type="AlphaFoldDB" id="A0A2N6PI18"/>
<dbReference type="PANTHER" id="PTHR30330:SF7">
    <property type="entry name" value="SODIUM_PROTON-DEPENDENT ALANINE CARRIER PROTEIN YRBD-RELATED"/>
    <property type="match status" value="1"/>
</dbReference>
<feature type="transmembrane region" description="Helical" evidence="9">
    <location>
        <begin position="442"/>
        <end position="462"/>
    </location>
</feature>
<dbReference type="Proteomes" id="UP000235703">
    <property type="component" value="Unassembled WGS sequence"/>
</dbReference>
<feature type="transmembrane region" description="Helical" evidence="9">
    <location>
        <begin position="365"/>
        <end position="387"/>
    </location>
</feature>
<dbReference type="PROSITE" id="PS00873">
    <property type="entry name" value="NA_ALANINE_SYMP"/>
    <property type="match status" value="1"/>
</dbReference>
<dbReference type="RefSeq" id="WP_102162129.1">
    <property type="nucleotide sequence ID" value="NZ_PNFZ01000003.1"/>
</dbReference>
<feature type="transmembrane region" description="Helical" evidence="9">
    <location>
        <begin position="185"/>
        <end position="204"/>
    </location>
</feature>
<evidence type="ECO:0000313" key="12">
    <source>
        <dbReference type="Proteomes" id="UP000235703"/>
    </source>
</evidence>
<proteinExistence type="inferred from homology"/>
<dbReference type="NCBIfam" id="TIGR00835">
    <property type="entry name" value="agcS"/>
    <property type="match status" value="1"/>
</dbReference>
<comment type="subcellular location">
    <subcellularLocation>
        <location evidence="1 9">Cell membrane</location>
        <topology evidence="1 9">Multi-pass membrane protein</topology>
    </subcellularLocation>
</comment>
<evidence type="ECO:0000256" key="6">
    <source>
        <dbReference type="ARBA" id="ARBA00022847"/>
    </source>
</evidence>
<comment type="caution">
    <text evidence="11">The sequence shown here is derived from an EMBL/GenBank/DDBJ whole genome shotgun (WGS) entry which is preliminary data.</text>
</comment>
<feature type="region of interest" description="Disordered" evidence="10">
    <location>
        <begin position="501"/>
        <end position="520"/>
    </location>
</feature>
<dbReference type="FunFam" id="1.20.1740.10:FF:000004">
    <property type="entry name" value="Sodium:alanine symporter family protein"/>
    <property type="match status" value="1"/>
</dbReference>
<name>A0A2N6PI18_9MICO</name>
<evidence type="ECO:0000256" key="5">
    <source>
        <dbReference type="ARBA" id="ARBA00022692"/>
    </source>
</evidence>
<feature type="transmembrane region" description="Helical" evidence="9">
    <location>
        <begin position="304"/>
        <end position="328"/>
    </location>
</feature>
<keyword evidence="7 9" id="KW-1133">Transmembrane helix</keyword>
<evidence type="ECO:0000256" key="2">
    <source>
        <dbReference type="ARBA" id="ARBA00009261"/>
    </source>
</evidence>
<keyword evidence="5 9" id="KW-0812">Transmembrane</keyword>
<protein>
    <submittedName>
        <fullName evidence="11">Sodium:alanine symporter</fullName>
    </submittedName>
</protein>
<evidence type="ECO:0000256" key="8">
    <source>
        <dbReference type="ARBA" id="ARBA00023136"/>
    </source>
</evidence>
<dbReference type="GO" id="GO:0005283">
    <property type="term" value="F:amino acid:sodium symporter activity"/>
    <property type="evidence" value="ECO:0007669"/>
    <property type="project" value="InterPro"/>
</dbReference>
<comment type="similarity">
    <text evidence="2 9">Belongs to the alanine or glycine:cation symporter (AGCS) (TC 2.A.25) family.</text>
</comment>
<dbReference type="PANTHER" id="PTHR30330">
    <property type="entry name" value="AGSS FAMILY TRANSPORTER, SODIUM-ALANINE"/>
    <property type="match status" value="1"/>
</dbReference>
<gene>
    <name evidence="11" type="ORF">CJ198_08240</name>
</gene>
<feature type="transmembrane region" description="Helical" evidence="9">
    <location>
        <begin position="408"/>
        <end position="430"/>
    </location>
</feature>